<protein>
    <recommendedName>
        <fullName evidence="4">DUF2171 domain-containing protein</fullName>
    </recommendedName>
</protein>
<evidence type="ECO:0000256" key="1">
    <source>
        <dbReference type="SAM" id="MobiDB-lite"/>
    </source>
</evidence>
<dbReference type="RefSeq" id="WP_207287864.1">
    <property type="nucleotide sequence ID" value="NZ_CP071462.1"/>
</dbReference>
<dbReference type="EMBL" id="CP071462">
    <property type="protein sequence ID" value="QSW98254.1"/>
    <property type="molecule type" value="Genomic_DNA"/>
</dbReference>
<sequence length="172" mass="18585">MSHTFTDDDVDKRVETANGERIGVVTMTEPETAYVDLESDVADSTAAALDWDGGDEVVHLEADSVQAVTAETIRLAGDGKPGATDDDATDPVFDRDPEAVADERSGDRQPNGVTASGEDETDTPEEGRSGTAMEPETEEMDEAGEERQPDEEDRPPEGDRTVTKDRAEEQDR</sequence>
<proteinExistence type="predicted"/>
<organism evidence="2 3">
    <name type="scientific">Haloterrigena alkaliphila</name>
    <dbReference type="NCBI Taxonomy" id="2816475"/>
    <lineage>
        <taxon>Archaea</taxon>
        <taxon>Methanobacteriati</taxon>
        <taxon>Methanobacteriota</taxon>
        <taxon>Stenosarchaea group</taxon>
        <taxon>Halobacteria</taxon>
        <taxon>Halobacteriales</taxon>
        <taxon>Natrialbaceae</taxon>
        <taxon>Haloterrigena</taxon>
    </lineage>
</organism>
<feature type="compositionally biased region" description="Acidic residues" evidence="1">
    <location>
        <begin position="135"/>
        <end position="154"/>
    </location>
</feature>
<feature type="compositionally biased region" description="Basic and acidic residues" evidence="1">
    <location>
        <begin position="155"/>
        <end position="172"/>
    </location>
</feature>
<dbReference type="GeneID" id="63188178"/>
<accession>A0A8A2VCS7</accession>
<reference evidence="2 3" key="1">
    <citation type="submission" date="2021-03" db="EMBL/GenBank/DDBJ databases">
        <title>Haloterrigena longa sp. nov. and Haloterrigena limicola sp. nov., extremely halophilic archaea isolated from a salt lake.</title>
        <authorList>
            <person name="Henglin C."/>
        </authorList>
    </citation>
    <scope>NUCLEOTIDE SEQUENCE [LARGE SCALE GENOMIC DNA]</scope>
    <source>
        <strain evidence="2 3">KZCA68</strain>
    </source>
</reference>
<feature type="region of interest" description="Disordered" evidence="1">
    <location>
        <begin position="75"/>
        <end position="172"/>
    </location>
</feature>
<evidence type="ECO:0000313" key="3">
    <source>
        <dbReference type="Proteomes" id="UP000663203"/>
    </source>
</evidence>
<name>A0A8A2VCS7_9EURY</name>
<evidence type="ECO:0000313" key="2">
    <source>
        <dbReference type="EMBL" id="QSW98254.1"/>
    </source>
</evidence>
<evidence type="ECO:0008006" key="4">
    <source>
        <dbReference type="Google" id="ProtNLM"/>
    </source>
</evidence>
<gene>
    <name evidence="2" type="ORF">J0X25_12695</name>
</gene>
<keyword evidence="3" id="KW-1185">Reference proteome</keyword>
<dbReference type="KEGG" id="hakz:J0X25_12695"/>
<feature type="compositionally biased region" description="Basic and acidic residues" evidence="1">
    <location>
        <begin position="92"/>
        <end position="107"/>
    </location>
</feature>
<dbReference type="Proteomes" id="UP000663203">
    <property type="component" value="Chromosome"/>
</dbReference>
<dbReference type="AlphaFoldDB" id="A0A8A2VCS7"/>